<reference evidence="1 2" key="1">
    <citation type="journal article" date="2022" name="J. Am. Chem. Soc.">
        <title>Biosynthesis of Guanitoxin Enables Global Environmental Detection in Freshwater Cyanobacteria.</title>
        <authorList>
            <person name="Lima S.T."/>
            <person name="Fallon T.R."/>
            <person name="Cordoza J.L."/>
            <person name="Chekan J.R."/>
            <person name="Delbaje E."/>
            <person name="Hopiavuori A.R."/>
            <person name="Alvarenga D.O."/>
            <person name="Wood S.M."/>
            <person name="Luhavaya H."/>
            <person name="Baumgartner J.T."/>
            <person name="Dorr F.A."/>
            <person name="Etchegaray A."/>
            <person name="Pinto E."/>
            <person name="McKinnie S.M.K."/>
            <person name="Fiore M.F."/>
            <person name="Moore B.S."/>
        </authorList>
    </citation>
    <scope>NUCLEOTIDE SEQUENCE [LARGE SCALE GENOMIC DNA]</scope>
    <source>
        <strain evidence="1 2">ITEP-024</strain>
    </source>
</reference>
<protein>
    <submittedName>
        <fullName evidence="1">Uncharacterized protein</fullName>
    </submittedName>
</protein>
<accession>A0ABX8X5V4</accession>
<dbReference type="Proteomes" id="UP000826540">
    <property type="component" value="Chromosome"/>
</dbReference>
<dbReference type="RefSeq" id="WP_220611697.1">
    <property type="nucleotide sequence ID" value="NZ_CP080598.1"/>
</dbReference>
<evidence type="ECO:0000313" key="2">
    <source>
        <dbReference type="Proteomes" id="UP000826540"/>
    </source>
</evidence>
<keyword evidence="2" id="KW-1185">Reference proteome</keyword>
<dbReference type="EMBL" id="CP080598">
    <property type="protein sequence ID" value="QYX33995.1"/>
    <property type="molecule type" value="Genomic_DNA"/>
</dbReference>
<proteinExistence type="predicted"/>
<evidence type="ECO:0000313" key="1">
    <source>
        <dbReference type="EMBL" id="QYX33995.1"/>
    </source>
</evidence>
<gene>
    <name evidence="1" type="ORF">K2F26_12215</name>
</gene>
<sequence>MTAFVGYKEHPLSVSDLLELINKSLTDHTYYFLRWTHRVSGINKLEKNSISDQFQFPMLEGQIFNDQFELRWKYKKDNTYEVLLLSINGANSEFKPLEKKWQIEERNSYFYPSTETRFPKGFNYPKHLEIKQRYFQDKTTATVHFVALTL</sequence>
<organism evidence="1 2">
    <name type="scientific">Sphaerospermopsis torques-reginae ITEP-024</name>
    <dbReference type="NCBI Taxonomy" id="984208"/>
    <lineage>
        <taxon>Bacteria</taxon>
        <taxon>Bacillati</taxon>
        <taxon>Cyanobacteriota</taxon>
        <taxon>Cyanophyceae</taxon>
        <taxon>Nostocales</taxon>
        <taxon>Aphanizomenonaceae</taxon>
        <taxon>Sphaerospermopsis</taxon>
        <taxon>Sphaerospermopsis torques-reginae</taxon>
    </lineage>
</organism>
<name>A0ABX8X5V4_9CYAN</name>